<comment type="caution">
    <text evidence="2">The sequence shown here is derived from an EMBL/GenBank/DDBJ whole genome shotgun (WGS) entry which is preliminary data.</text>
</comment>
<dbReference type="SUPFAM" id="SSF109854">
    <property type="entry name" value="DinB/YfiT-like putative metalloenzymes"/>
    <property type="match status" value="1"/>
</dbReference>
<dbReference type="InterPro" id="IPR024344">
    <property type="entry name" value="MDMPI_metal-binding"/>
</dbReference>
<sequence length="194" mass="19919">MTVPDLEPAARRLAALLDGVPDSALDAPTPCSDSSVAVLLDHIMGLTVGLRASARKEPTEAPQASAEHLDPDWRAILPGRLDALVAAWREPGAGEGMTSAGSVELPATAAAAVTLDELVIHGWDLARATGQPYDPDPADVSAIMPFLEEFGSGQGVPGLFGPTVPVPDDAPAFHRALGLSGRDPAWRAPAPTGG</sequence>
<dbReference type="Gene3D" id="1.20.120.450">
    <property type="entry name" value="dinb family like domain"/>
    <property type="match status" value="1"/>
</dbReference>
<name>A0ABU2NBS5_9PSEU</name>
<evidence type="ECO:0000259" key="1">
    <source>
        <dbReference type="Pfam" id="PF11716"/>
    </source>
</evidence>
<organism evidence="2 3">
    <name type="scientific">Pseudonocardia charpentierae</name>
    <dbReference type="NCBI Taxonomy" id="3075545"/>
    <lineage>
        <taxon>Bacteria</taxon>
        <taxon>Bacillati</taxon>
        <taxon>Actinomycetota</taxon>
        <taxon>Actinomycetes</taxon>
        <taxon>Pseudonocardiales</taxon>
        <taxon>Pseudonocardiaceae</taxon>
        <taxon>Pseudonocardia</taxon>
    </lineage>
</organism>
<proteinExistence type="predicted"/>
<dbReference type="Pfam" id="PF11716">
    <property type="entry name" value="MDMPI_N"/>
    <property type="match status" value="1"/>
</dbReference>
<dbReference type="Proteomes" id="UP001183202">
    <property type="component" value="Unassembled WGS sequence"/>
</dbReference>
<reference evidence="3" key="1">
    <citation type="submission" date="2023-07" db="EMBL/GenBank/DDBJ databases">
        <title>30 novel species of actinomycetes from the DSMZ collection.</title>
        <authorList>
            <person name="Nouioui I."/>
        </authorList>
    </citation>
    <scope>NUCLEOTIDE SEQUENCE [LARGE SCALE GENOMIC DNA]</scope>
    <source>
        <strain evidence="3">DSM 45834</strain>
    </source>
</reference>
<evidence type="ECO:0000313" key="3">
    <source>
        <dbReference type="Proteomes" id="UP001183202"/>
    </source>
</evidence>
<dbReference type="InterPro" id="IPR034660">
    <property type="entry name" value="DinB/YfiT-like"/>
</dbReference>
<dbReference type="NCBIfam" id="TIGR03083">
    <property type="entry name" value="maleylpyruvate isomerase family mycothiol-dependent enzyme"/>
    <property type="match status" value="1"/>
</dbReference>
<keyword evidence="3" id="KW-1185">Reference proteome</keyword>
<dbReference type="EMBL" id="JAVREJ010000010">
    <property type="protein sequence ID" value="MDT0351027.1"/>
    <property type="molecule type" value="Genomic_DNA"/>
</dbReference>
<feature type="domain" description="Mycothiol-dependent maleylpyruvate isomerase metal-binding" evidence="1">
    <location>
        <begin position="7"/>
        <end position="126"/>
    </location>
</feature>
<protein>
    <submittedName>
        <fullName evidence="2">TIGR03086 family metal-binding protein</fullName>
    </submittedName>
</protein>
<dbReference type="RefSeq" id="WP_311557134.1">
    <property type="nucleotide sequence ID" value="NZ_JAVREJ010000010.1"/>
</dbReference>
<dbReference type="InterPro" id="IPR017520">
    <property type="entry name" value="CHP03086"/>
</dbReference>
<dbReference type="NCBIfam" id="TIGR03086">
    <property type="entry name" value="TIGR03086 family metal-binding protein"/>
    <property type="match status" value="1"/>
</dbReference>
<evidence type="ECO:0000313" key="2">
    <source>
        <dbReference type="EMBL" id="MDT0351027.1"/>
    </source>
</evidence>
<dbReference type="InterPro" id="IPR017517">
    <property type="entry name" value="Maleyloyr_isom"/>
</dbReference>
<gene>
    <name evidence="2" type="ORF">RM445_15970</name>
</gene>
<accession>A0ABU2NBS5</accession>